<evidence type="ECO:0000259" key="5">
    <source>
        <dbReference type="PROSITE" id="PS51007"/>
    </source>
</evidence>
<evidence type="ECO:0000256" key="1">
    <source>
        <dbReference type="ARBA" id="ARBA00022617"/>
    </source>
</evidence>
<dbReference type="InterPro" id="IPR036909">
    <property type="entry name" value="Cyt_c-like_dom_sf"/>
</dbReference>
<dbReference type="InterPro" id="IPR011042">
    <property type="entry name" value="6-blade_b-propeller_TolB-like"/>
</dbReference>
<name>A0A1M5AWH4_9BACT</name>
<dbReference type="Gene3D" id="2.120.10.30">
    <property type="entry name" value="TolB, C-terminal domain"/>
    <property type="match status" value="1"/>
</dbReference>
<dbReference type="PROSITE" id="PS51007">
    <property type="entry name" value="CYTC"/>
    <property type="match status" value="1"/>
</dbReference>
<dbReference type="InterPro" id="IPR009056">
    <property type="entry name" value="Cyt_c-like_dom"/>
</dbReference>
<dbReference type="AlphaFoldDB" id="A0A1M5AWH4"/>
<evidence type="ECO:0000313" key="7">
    <source>
        <dbReference type="Proteomes" id="UP000184041"/>
    </source>
</evidence>
<dbReference type="Pfam" id="PF00034">
    <property type="entry name" value="Cytochrom_C"/>
    <property type="match status" value="1"/>
</dbReference>
<reference evidence="6 7" key="1">
    <citation type="submission" date="2016-11" db="EMBL/GenBank/DDBJ databases">
        <authorList>
            <person name="Jaros S."/>
            <person name="Januszkiewicz K."/>
            <person name="Wedrychowicz H."/>
        </authorList>
    </citation>
    <scope>NUCLEOTIDE SEQUENCE [LARGE SCALE GENOMIC DNA]</scope>
    <source>
        <strain evidence="6 7">DSM 21986</strain>
    </source>
</reference>
<dbReference type="GO" id="GO:0046872">
    <property type="term" value="F:metal ion binding"/>
    <property type="evidence" value="ECO:0007669"/>
    <property type="project" value="UniProtKB-KW"/>
</dbReference>
<dbReference type="RefSeq" id="WP_084088145.1">
    <property type="nucleotide sequence ID" value="NZ_FQUS01000007.1"/>
</dbReference>
<protein>
    <submittedName>
        <fullName evidence="6">Putative membrane-bound dehydrogenase domain-containing protein</fullName>
    </submittedName>
</protein>
<dbReference type="PANTHER" id="PTHR33546:SF1">
    <property type="entry name" value="LARGE, MULTIFUNCTIONAL SECRETED PROTEIN"/>
    <property type="match status" value="1"/>
</dbReference>
<feature type="domain" description="Cytochrome c" evidence="5">
    <location>
        <begin position="874"/>
        <end position="1007"/>
    </location>
</feature>
<keyword evidence="3 4" id="KW-0408">Iron</keyword>
<dbReference type="GO" id="GO:0020037">
    <property type="term" value="F:heme binding"/>
    <property type="evidence" value="ECO:0007669"/>
    <property type="project" value="InterPro"/>
</dbReference>
<dbReference type="GO" id="GO:0009055">
    <property type="term" value="F:electron transfer activity"/>
    <property type="evidence" value="ECO:0007669"/>
    <property type="project" value="InterPro"/>
</dbReference>
<dbReference type="PANTHER" id="PTHR33546">
    <property type="entry name" value="LARGE, MULTIFUNCTIONAL SECRETED PROTEIN-RELATED"/>
    <property type="match status" value="1"/>
</dbReference>
<organism evidence="6 7">
    <name type="scientific">Fodinibius roseus</name>
    <dbReference type="NCBI Taxonomy" id="1194090"/>
    <lineage>
        <taxon>Bacteria</taxon>
        <taxon>Pseudomonadati</taxon>
        <taxon>Balneolota</taxon>
        <taxon>Balneolia</taxon>
        <taxon>Balneolales</taxon>
        <taxon>Balneolaceae</taxon>
        <taxon>Fodinibius</taxon>
    </lineage>
</organism>
<evidence type="ECO:0000313" key="6">
    <source>
        <dbReference type="EMBL" id="SHF34560.1"/>
    </source>
</evidence>
<keyword evidence="1 4" id="KW-0349">Heme</keyword>
<proteinExistence type="predicted"/>
<sequence>MKTKFIFVILLLMGVSCSKTDSIQESLRPPLDEDRALASLEVMEGFNVELYASEPLIEDPVAMEVDERGRIYVVEMRSYPLDASGLGRIKLLEDTSGNGFPDSYTIFADSLKFPDGIMRWKDGILVTDAPHIYYMEDTTGNGKADRKEIMLTGFALSNPQHNVNTPIYGLDNWIHLANRGTVSTEDYQGILGDKGSRVGFYGAEDIPKLPQNAGGKNVRFKPDSYQIEMKASSSQYGHTFNAWGDHFLVSNARHQYLEVMERKYTGRNPHLPLGDVNHDTPDHGNAAEVYPTTQNPEHQLLTDRGVITSASGLTWYLGGAFPKEFDRVTFVAESVHNLVHADVVEQEGTVFKARRLLERKEFLTSTDAWFRPVQFYIGPDGALYVIDYYRRIIDHPEWLDNETAQNEEMLLEASNRGRIYRITANEMDDPKWTSNLDLNDMPTGKLVACLENANIWWRRNAQRLLVDRNDPAAVEPLKKLVSNSTVATARLHALWTLEGLGRLDDNLVITALQDVEAGVRKNAVKLAEKRLQEAPSVLESLLAMKDDPDSQVRYQLLLSLGELSSGRIDEVRKKIVFGDLEDSWMQIAFLSAKHIKASPLLDRFLQQFGDMETPGRHQFLQRVATIIGSQGNKREISRHIKESLSGITKENEWWKAAILSGLTESLQHAEIDSKEFEIESDMATDVFFETGSERAREVVMQLTAVLGISEGEKDKVLRRALDVAEDRMKEVSFRAGAIELIAMIDPLSHEEELKEYSHSTEPLPVQLAAIEGLGSIPGTHIGRFLLNRWEAITPALRDAAVNVLMQEKKRVELLLDAVANNEVSVSSIGWGRRVSLMLYSDNAVRKRARDLLRVNSKETEEMLEEYHKVLTIPGDADKGKQIYQRLCAACHQVREETGTAFGPDLATVRHWEPKALMNKILDPNRSVADGYEMTIVELKSGGSAAGVIHSQNSTLITLRNAGGAETIISRSDIESISSTNSSAMPSGLEQEISKQDMADLIAFIRQI</sequence>
<dbReference type="InterPro" id="IPR055557">
    <property type="entry name" value="DUF7133"/>
</dbReference>
<dbReference type="SUPFAM" id="SSF48371">
    <property type="entry name" value="ARM repeat"/>
    <property type="match status" value="2"/>
</dbReference>
<dbReference type="STRING" id="1194090.SAMN05443144_107193"/>
<dbReference type="InterPro" id="IPR016024">
    <property type="entry name" value="ARM-type_fold"/>
</dbReference>
<evidence type="ECO:0000256" key="3">
    <source>
        <dbReference type="ARBA" id="ARBA00023004"/>
    </source>
</evidence>
<dbReference type="Gene3D" id="1.10.760.10">
    <property type="entry name" value="Cytochrome c-like domain"/>
    <property type="match status" value="1"/>
</dbReference>
<keyword evidence="2 4" id="KW-0479">Metal-binding</keyword>
<accession>A0A1M5AWH4</accession>
<dbReference type="SUPFAM" id="SSF46626">
    <property type="entry name" value="Cytochrome c"/>
    <property type="match status" value="1"/>
</dbReference>
<dbReference type="SUPFAM" id="SSF63829">
    <property type="entry name" value="Calcium-dependent phosphotriesterase"/>
    <property type="match status" value="1"/>
</dbReference>
<dbReference type="NCBIfam" id="TIGR02603">
    <property type="entry name" value="CxxCH_TIGR02603"/>
    <property type="match status" value="1"/>
</dbReference>
<dbReference type="InterPro" id="IPR011989">
    <property type="entry name" value="ARM-like"/>
</dbReference>
<dbReference type="Gene3D" id="1.25.10.10">
    <property type="entry name" value="Leucine-rich Repeat Variant"/>
    <property type="match status" value="1"/>
</dbReference>
<evidence type="ECO:0000256" key="2">
    <source>
        <dbReference type="ARBA" id="ARBA00022723"/>
    </source>
</evidence>
<dbReference type="EMBL" id="FQUS01000007">
    <property type="protein sequence ID" value="SHF34560.1"/>
    <property type="molecule type" value="Genomic_DNA"/>
</dbReference>
<dbReference type="Proteomes" id="UP000184041">
    <property type="component" value="Unassembled WGS sequence"/>
</dbReference>
<evidence type="ECO:0000256" key="4">
    <source>
        <dbReference type="PROSITE-ProRule" id="PRU00433"/>
    </source>
</evidence>
<dbReference type="Pfam" id="PF23500">
    <property type="entry name" value="DUF7133"/>
    <property type="match status" value="1"/>
</dbReference>
<dbReference type="InterPro" id="IPR013427">
    <property type="entry name" value="Haem-bd_dom_put"/>
</dbReference>
<dbReference type="PROSITE" id="PS51257">
    <property type="entry name" value="PROKAR_LIPOPROTEIN"/>
    <property type="match status" value="1"/>
</dbReference>
<dbReference type="OrthoDB" id="9808161at2"/>
<gene>
    <name evidence="6" type="ORF">SAMN05443144_107193</name>
</gene>
<dbReference type="InterPro" id="IPR013428">
    <property type="entry name" value="Membrane-bound_put_N"/>
</dbReference>
<keyword evidence="7" id="KW-1185">Reference proteome</keyword>
<dbReference type="NCBIfam" id="TIGR02604">
    <property type="entry name" value="Piru_Ver_Nterm"/>
    <property type="match status" value="1"/>
</dbReference>